<gene>
    <name evidence="1" type="ORF">N3K66_001428</name>
</gene>
<reference evidence="1" key="1">
    <citation type="submission" date="2022-10" db="EMBL/GenBank/DDBJ databases">
        <title>Complete Genome of Trichothecium roseum strain YXFP-22015, a Plant Pathogen Isolated from Citrus.</title>
        <authorList>
            <person name="Wang Y."/>
            <person name="Zhu L."/>
        </authorList>
    </citation>
    <scope>NUCLEOTIDE SEQUENCE</scope>
    <source>
        <strain evidence="1">YXFP-22015</strain>
    </source>
</reference>
<proteinExistence type="predicted"/>
<organism evidence="1 2">
    <name type="scientific">Trichothecium roseum</name>
    <dbReference type="NCBI Taxonomy" id="47278"/>
    <lineage>
        <taxon>Eukaryota</taxon>
        <taxon>Fungi</taxon>
        <taxon>Dikarya</taxon>
        <taxon>Ascomycota</taxon>
        <taxon>Pezizomycotina</taxon>
        <taxon>Sordariomycetes</taxon>
        <taxon>Hypocreomycetidae</taxon>
        <taxon>Hypocreales</taxon>
        <taxon>Hypocreales incertae sedis</taxon>
        <taxon>Trichothecium</taxon>
    </lineage>
</organism>
<evidence type="ECO:0000313" key="1">
    <source>
        <dbReference type="EMBL" id="KAI9904899.1"/>
    </source>
</evidence>
<name>A0ACC0VER5_9HYPO</name>
<accession>A0ACC0VER5</accession>
<keyword evidence="2" id="KW-1185">Reference proteome</keyword>
<dbReference type="EMBL" id="CM047940">
    <property type="protein sequence ID" value="KAI9904899.1"/>
    <property type="molecule type" value="Genomic_DNA"/>
</dbReference>
<protein>
    <submittedName>
        <fullName evidence="1">Uncharacterized protein</fullName>
    </submittedName>
</protein>
<dbReference type="Proteomes" id="UP001163324">
    <property type="component" value="Chromosome 1"/>
</dbReference>
<evidence type="ECO:0000313" key="2">
    <source>
        <dbReference type="Proteomes" id="UP001163324"/>
    </source>
</evidence>
<comment type="caution">
    <text evidence="1">The sequence shown here is derived from an EMBL/GenBank/DDBJ whole genome shotgun (WGS) entry which is preliminary data.</text>
</comment>
<sequence length="172" mass="17987">MDAISTYSVGNLVWLSAQAFPLILWPSFVSSLLGPEGHRATDVETYFARALGLAVLALALTVVFLSGALPLASKLGDSSDQQPSPYAAAAVAVSGLHHASAAFHCYARHAATLSTGFLLGSAGSGIMAALALYCVLFAGDPAMTSRYHKFDQGTSGFPFKNSQSYRAKKKAL</sequence>